<feature type="coiled-coil region" evidence="1">
    <location>
        <begin position="149"/>
        <end position="176"/>
    </location>
</feature>
<accession>A0A7S2DY24</accession>
<name>A0A7S2DY24_9STRA</name>
<evidence type="ECO:0000256" key="1">
    <source>
        <dbReference type="SAM" id="Coils"/>
    </source>
</evidence>
<sequence>MSHDTAPRAFLARNMVSNGYGFHARFSPAMSRATQHRQAGPLLPANARGFQQSSFTIGSAPPPRQVLLPRGTRRQRISPLPTNSAMDLSCNEQLLISPSVSSPAIHGSPGPLFCVDGFSPRVQSSSSSEQRDRHGNSWYSMYMERTSELETTQRTLRACEQRVATLERSVREQRKRKAPLQVSGGYKYRGEVCIPEDAADSDRAIIQAMIAAALPYCSAEADEVLHGGKKGGKVAKLVKDAFLASWNGRAAEELVDATLDATSSDRYDLVRLMDDHPTVNFACTTHLQRTNRSRRIRESGHFPSQATLSRARDRVQEFCDVFLPVEPIPNVPFSGQFVPEEFMQRALMTKDFQSIRDLVHADESVPLNAKVDGFPLTKYTNGVYLTIVFHDSKICAEFARAPLSPRTCIVVAFYIGKENSVQLHRAFKHWFDMFAKLNNEGTTVKFQTRKQTIDWYHSSGRKDVFMDADDLEEHLVPISFSSTNDLKAVSALAKLETTMKASDSILKGSYKSIIGVELQFPLEIDTASDSFAEESPNVRCYRITQVLEPVQGQLPTYRAVAVLEGDDEDDCAEENEEVFTHAEALLGLENSFESTYSFSASERTNIGGAFGQVNHPCACCCVSEVTKNSIPLYGSCPLCALYGVSESDCIHHLIQTEERRHEIRQRHAALVTSMNEKYEEGYMLKVLPPCRVKADYDNAIEARGESPRGKDLNKLEDQLRLLCPAMELTAACLADDLNELSFSELKTQARDRGMFDGSLNNTKETLIKSLLERAKEEESLRRLEDAMRYPGLIEGCVLGDVKYIAICILHAEQRITERLFQHLLFAHGFRVGYSDKVERMRDAVHFLQNVMNISSFNVTLNDDASASCPINDITGLTREKCSVALKAGLKPEEFNVPNVESVEHPLVSKLISDDDPDIKKNINMVVVLWLQIFHLLRSKGDVERGAEGWKSQNEAIAKKLGAMSSQLWSCLMKIPHGKHIAHGNYFHYILQGHAEEMILRHGPLVSIANDGSELRQHQDCTYVPRHSQNQGNSGRGSGKTRHDYAWVISRRMQRTAVYTLGLYDDLVVYLKENTKPQPRRKHLCQRLVREFRNSGRVESEPSEE</sequence>
<dbReference type="EMBL" id="HBGS01050271">
    <property type="protein sequence ID" value="CAD9466144.1"/>
    <property type="molecule type" value="Transcribed_RNA"/>
</dbReference>
<proteinExistence type="predicted"/>
<organism evidence="3">
    <name type="scientific">Octactis speculum</name>
    <dbReference type="NCBI Taxonomy" id="3111310"/>
    <lineage>
        <taxon>Eukaryota</taxon>
        <taxon>Sar</taxon>
        <taxon>Stramenopiles</taxon>
        <taxon>Ochrophyta</taxon>
        <taxon>Dictyochophyceae</taxon>
        <taxon>Dictyochales</taxon>
        <taxon>Dictyochaceae</taxon>
        <taxon>Octactis</taxon>
    </lineage>
</organism>
<reference evidence="3" key="1">
    <citation type="submission" date="2021-01" db="EMBL/GenBank/DDBJ databases">
        <authorList>
            <person name="Corre E."/>
            <person name="Pelletier E."/>
            <person name="Niang G."/>
            <person name="Scheremetjew M."/>
            <person name="Finn R."/>
            <person name="Kale V."/>
            <person name="Holt S."/>
            <person name="Cochrane G."/>
            <person name="Meng A."/>
            <person name="Brown T."/>
            <person name="Cohen L."/>
        </authorList>
    </citation>
    <scope>NUCLEOTIDE SEQUENCE</scope>
    <source>
        <strain evidence="3">CCMP1381</strain>
    </source>
</reference>
<evidence type="ECO:0000313" key="3">
    <source>
        <dbReference type="EMBL" id="CAD9466144.1"/>
    </source>
</evidence>
<gene>
    <name evidence="3" type="ORF">DSPE1174_LOCUS26141</name>
</gene>
<evidence type="ECO:0000256" key="2">
    <source>
        <dbReference type="SAM" id="MobiDB-lite"/>
    </source>
</evidence>
<protein>
    <submittedName>
        <fullName evidence="3">Uncharacterized protein</fullName>
    </submittedName>
</protein>
<dbReference type="AlphaFoldDB" id="A0A7S2DY24"/>
<feature type="region of interest" description="Disordered" evidence="2">
    <location>
        <begin position="53"/>
        <end position="84"/>
    </location>
</feature>
<keyword evidence="1" id="KW-0175">Coiled coil</keyword>